<evidence type="ECO:0000256" key="1">
    <source>
        <dbReference type="ARBA" id="ARBA00023157"/>
    </source>
</evidence>
<dbReference type="InterPro" id="IPR001304">
    <property type="entry name" value="C-type_lectin-like"/>
</dbReference>
<dbReference type="Pfam" id="PF00059">
    <property type="entry name" value="Lectin_C"/>
    <property type="match status" value="1"/>
</dbReference>
<dbReference type="SMART" id="SM00034">
    <property type="entry name" value="CLECT"/>
    <property type="match status" value="1"/>
</dbReference>
<dbReference type="SUPFAM" id="SSF56436">
    <property type="entry name" value="C-type lectin-like"/>
    <property type="match status" value="1"/>
</dbReference>
<evidence type="ECO:0000313" key="4">
    <source>
        <dbReference type="EMBL" id="QNH72446.1"/>
    </source>
</evidence>
<dbReference type="Gene3D" id="3.10.100.10">
    <property type="entry name" value="Mannose-Binding Protein A, subunit A"/>
    <property type="match status" value="1"/>
</dbReference>
<dbReference type="InterPro" id="IPR016186">
    <property type="entry name" value="C-type_lectin-like/link_sf"/>
</dbReference>
<reference evidence="4" key="1">
    <citation type="journal article" date="2020" name="Mar. Drugs">
        <title>Transcriptomic Analysis of Four Cerianthid (Cnidaria, Ceriantharia) Venoms.</title>
        <authorList>
            <person name="Klompen A.M.L."/>
            <person name="Macrander J."/>
            <person name="Reitzel A.M."/>
            <person name="Stampar S.N."/>
        </authorList>
    </citation>
    <scope>NUCLEOTIDE SEQUENCE</scope>
</reference>
<feature type="signal peptide" evidence="2">
    <location>
        <begin position="1"/>
        <end position="23"/>
    </location>
</feature>
<proteinExistence type="evidence at transcript level"/>
<feature type="domain" description="C-type lectin" evidence="3">
    <location>
        <begin position="37"/>
        <end position="148"/>
    </location>
</feature>
<name>A0A7G7WYV7_9CNID</name>
<sequence>MKNILIFLVSLIVILTLVKQNEGACDVHNCPYGWVPYKCYCYQFSTRASKSWKEALKSCLRSGADLLCVKNFSEMMFVRNRIRQMNDAFGDARYWIGPNDVKKEGSWKCARRSLTYKRWRTGQPNNANNQDCAVVASNGYWYDNSCSESNRRFICKKMA</sequence>
<dbReference type="PROSITE" id="PS00615">
    <property type="entry name" value="C_TYPE_LECTIN_1"/>
    <property type="match status" value="1"/>
</dbReference>
<reference evidence="4" key="2">
    <citation type="submission" date="2020-07" db="EMBL/GenBank/DDBJ databases">
        <authorList>
            <person name="Klompen A.L."/>
            <person name="Macrander J."/>
            <person name="Reitzel A.M."/>
            <person name="Stampar S.N."/>
        </authorList>
    </citation>
    <scope>NUCLEOTIDE SEQUENCE</scope>
</reference>
<dbReference type="InterPro" id="IPR016187">
    <property type="entry name" value="CTDL_fold"/>
</dbReference>
<accession>A0A7G7WYV7</accession>
<feature type="chain" id="PRO_5028905922" evidence="2">
    <location>
        <begin position="24"/>
        <end position="159"/>
    </location>
</feature>
<evidence type="ECO:0000259" key="3">
    <source>
        <dbReference type="PROSITE" id="PS50041"/>
    </source>
</evidence>
<keyword evidence="1" id="KW-1015">Disulfide bond</keyword>
<dbReference type="PANTHER" id="PTHR22803">
    <property type="entry name" value="MANNOSE, PHOSPHOLIPASE, LECTIN RECEPTOR RELATED"/>
    <property type="match status" value="1"/>
</dbReference>
<dbReference type="AlphaFoldDB" id="A0A7G7WYV7"/>
<dbReference type="PROSITE" id="PS50041">
    <property type="entry name" value="C_TYPE_LECTIN_2"/>
    <property type="match status" value="1"/>
</dbReference>
<dbReference type="EMBL" id="MT747512">
    <property type="protein sequence ID" value="QNH72446.1"/>
    <property type="molecule type" value="mRNA"/>
</dbReference>
<dbReference type="InterPro" id="IPR018378">
    <property type="entry name" value="C-type_lectin_CS"/>
</dbReference>
<protein>
    <submittedName>
        <fullName evidence="4">Toxin candidate TRINITY_DN7249_c0_g1_i1.p1</fullName>
    </submittedName>
</protein>
<keyword evidence="2" id="KW-0732">Signal</keyword>
<evidence type="ECO:0000256" key="2">
    <source>
        <dbReference type="SAM" id="SignalP"/>
    </source>
</evidence>
<organism evidence="4">
    <name type="scientific">Pachycerianthus borealis</name>
    <dbReference type="NCBI Taxonomy" id="2736680"/>
    <lineage>
        <taxon>Eukaryota</taxon>
        <taxon>Metazoa</taxon>
        <taxon>Cnidaria</taxon>
        <taxon>Anthozoa</taxon>
        <taxon>Ceriantharia</taxon>
        <taxon>Spirularia</taxon>
        <taxon>Cerianthidae</taxon>
        <taxon>Pachycerianthus</taxon>
    </lineage>
</organism>
<dbReference type="InterPro" id="IPR050111">
    <property type="entry name" value="C-type_lectin/snaclec_domain"/>
</dbReference>